<evidence type="ECO:0000313" key="1">
    <source>
        <dbReference type="EMBL" id="GAM64838.1"/>
    </source>
</evidence>
<dbReference type="Proteomes" id="UP000031670">
    <property type="component" value="Unassembled WGS sequence"/>
</dbReference>
<gene>
    <name evidence="1" type="ORF">JCM19232_3131</name>
</gene>
<protein>
    <submittedName>
        <fullName evidence="1">Uncharacterized protein</fullName>
    </submittedName>
</protein>
<reference evidence="1 2" key="1">
    <citation type="submission" date="2015-01" db="EMBL/GenBank/DDBJ databases">
        <title>Vibrio sp. C5 JCM 19232 whole genome shotgun sequence.</title>
        <authorList>
            <person name="Sawabe T."/>
            <person name="Meirelles P."/>
            <person name="Feng G."/>
            <person name="Sayaka M."/>
            <person name="Hattori M."/>
            <person name="Ohkuma M."/>
        </authorList>
    </citation>
    <scope>NUCLEOTIDE SEQUENCE [LARGE SCALE GENOMIC DNA]</scope>
    <source>
        <strain evidence="1 2">JCM19232</strain>
    </source>
</reference>
<accession>A0A0B8PNV4</accession>
<dbReference type="AlphaFoldDB" id="A0A0B8PNV4"/>
<reference evidence="1 2" key="2">
    <citation type="submission" date="2015-01" db="EMBL/GenBank/DDBJ databases">
        <authorList>
            <consortium name="NBRP consortium"/>
            <person name="Sawabe T."/>
            <person name="Meirelles P."/>
            <person name="Feng G."/>
            <person name="Sayaka M."/>
            <person name="Hattori M."/>
            <person name="Ohkuma M."/>
        </authorList>
    </citation>
    <scope>NUCLEOTIDE SEQUENCE [LARGE SCALE GENOMIC DNA]</scope>
    <source>
        <strain evidence="1 2">JCM19232</strain>
    </source>
</reference>
<comment type="caution">
    <text evidence="1">The sequence shown here is derived from an EMBL/GenBank/DDBJ whole genome shotgun (WGS) entry which is preliminary data.</text>
</comment>
<evidence type="ECO:0000313" key="2">
    <source>
        <dbReference type="Proteomes" id="UP000031670"/>
    </source>
</evidence>
<sequence>MITGFTAKVTARFRDSCILSLVRTESMAPKVVNTQKIAINTAAND</sequence>
<dbReference type="EMBL" id="BBSA01000015">
    <property type="protein sequence ID" value="GAM64838.1"/>
    <property type="molecule type" value="Genomic_DNA"/>
</dbReference>
<name>A0A0B8PNV4_9VIBR</name>
<organism evidence="1 2">
    <name type="scientific">Vibrio ishigakensis</name>
    <dbReference type="NCBI Taxonomy" id="1481914"/>
    <lineage>
        <taxon>Bacteria</taxon>
        <taxon>Pseudomonadati</taxon>
        <taxon>Pseudomonadota</taxon>
        <taxon>Gammaproteobacteria</taxon>
        <taxon>Vibrionales</taxon>
        <taxon>Vibrionaceae</taxon>
        <taxon>Vibrio</taxon>
    </lineage>
</organism>
<proteinExistence type="predicted"/>